<evidence type="ECO:0000313" key="2">
    <source>
        <dbReference type="EMBL" id="KPV51558.1"/>
    </source>
</evidence>
<dbReference type="AlphaFoldDB" id="A0A0P9CYP0"/>
<feature type="domain" description="Cyclodeaminase/cyclohydrolase" evidence="1">
    <location>
        <begin position="10"/>
        <end position="64"/>
    </location>
</feature>
<dbReference type="InterPro" id="IPR036178">
    <property type="entry name" value="Formintransfe-cycloase-like_sf"/>
</dbReference>
<reference evidence="2 3" key="1">
    <citation type="submission" date="2015-09" db="EMBL/GenBank/DDBJ databases">
        <title>Draft genome sequence of Kouleothrix aurantiaca JCM 19913.</title>
        <authorList>
            <person name="Hemp J."/>
        </authorList>
    </citation>
    <scope>NUCLEOTIDE SEQUENCE [LARGE SCALE GENOMIC DNA]</scope>
    <source>
        <strain evidence="2 3">COM-B</strain>
    </source>
</reference>
<accession>A0A0P9CYP0</accession>
<gene>
    <name evidence="2" type="ORF">SE17_20530</name>
</gene>
<proteinExistence type="predicted"/>
<dbReference type="SUPFAM" id="SSF101262">
    <property type="entry name" value="Methenyltetrahydrofolate cyclohydrolase-like"/>
    <property type="match status" value="1"/>
</dbReference>
<dbReference type="GO" id="GO:0003824">
    <property type="term" value="F:catalytic activity"/>
    <property type="evidence" value="ECO:0007669"/>
    <property type="project" value="InterPro"/>
</dbReference>
<name>A0A0P9CYP0_9CHLR</name>
<dbReference type="EMBL" id="LJCR01000866">
    <property type="protein sequence ID" value="KPV51558.1"/>
    <property type="molecule type" value="Genomic_DNA"/>
</dbReference>
<dbReference type="InterPro" id="IPR007044">
    <property type="entry name" value="Cyclodeamin/CycHdrlase"/>
</dbReference>
<keyword evidence="3" id="KW-1185">Reference proteome</keyword>
<organism evidence="2 3">
    <name type="scientific">Kouleothrix aurantiaca</name>
    <dbReference type="NCBI Taxonomy" id="186479"/>
    <lineage>
        <taxon>Bacteria</taxon>
        <taxon>Bacillati</taxon>
        <taxon>Chloroflexota</taxon>
        <taxon>Chloroflexia</taxon>
        <taxon>Chloroflexales</taxon>
        <taxon>Roseiflexineae</taxon>
        <taxon>Roseiflexaceae</taxon>
        <taxon>Kouleothrix</taxon>
    </lineage>
</organism>
<evidence type="ECO:0000259" key="1">
    <source>
        <dbReference type="Pfam" id="PF04961"/>
    </source>
</evidence>
<feature type="non-terminal residue" evidence="2">
    <location>
        <position position="71"/>
    </location>
</feature>
<dbReference type="Gene3D" id="1.20.120.680">
    <property type="entry name" value="Formiminotetrahydrofolate cyclodeaminase monomer, up-and-down helical bundle"/>
    <property type="match status" value="1"/>
</dbReference>
<sequence length="71" mass="6973">MSESFLESPLGGFLDALASGSATPGGGSVAALAGAQAAALVAMVCNLTIGKKAYAAFEPESRALSRLSISI</sequence>
<evidence type="ECO:0000313" key="3">
    <source>
        <dbReference type="Proteomes" id="UP000050509"/>
    </source>
</evidence>
<protein>
    <recommendedName>
        <fullName evidence="1">Cyclodeaminase/cyclohydrolase domain-containing protein</fullName>
    </recommendedName>
</protein>
<dbReference type="Pfam" id="PF04961">
    <property type="entry name" value="FTCD_C"/>
    <property type="match status" value="1"/>
</dbReference>
<dbReference type="Proteomes" id="UP000050509">
    <property type="component" value="Unassembled WGS sequence"/>
</dbReference>
<comment type="caution">
    <text evidence="2">The sequence shown here is derived from an EMBL/GenBank/DDBJ whole genome shotgun (WGS) entry which is preliminary data.</text>
</comment>